<dbReference type="PATRIC" id="fig|1459.3.peg.1036"/>
<gene>
    <name evidence="1" type="ORF">AF332_04950</name>
</gene>
<name>A0A0M0G8Z3_SPOGL</name>
<dbReference type="EMBL" id="LGUF01000007">
    <property type="protein sequence ID" value="KON86238.1"/>
    <property type="molecule type" value="Genomic_DNA"/>
</dbReference>
<accession>A0A0M0G8Z3</accession>
<dbReference type="RefSeq" id="WP_053433591.1">
    <property type="nucleotide sequence ID" value="NZ_LGUF01000007.1"/>
</dbReference>
<evidence type="ECO:0000313" key="2">
    <source>
        <dbReference type="Proteomes" id="UP000037109"/>
    </source>
</evidence>
<dbReference type="AlphaFoldDB" id="A0A0M0G8Z3"/>
<evidence type="ECO:0008006" key="3">
    <source>
        <dbReference type="Google" id="ProtNLM"/>
    </source>
</evidence>
<organism evidence="1 2">
    <name type="scientific">Sporosarcina globispora</name>
    <name type="common">Bacillus globisporus</name>
    <dbReference type="NCBI Taxonomy" id="1459"/>
    <lineage>
        <taxon>Bacteria</taxon>
        <taxon>Bacillati</taxon>
        <taxon>Bacillota</taxon>
        <taxon>Bacilli</taxon>
        <taxon>Bacillales</taxon>
        <taxon>Caryophanaceae</taxon>
        <taxon>Sporosarcina</taxon>
    </lineage>
</organism>
<evidence type="ECO:0000313" key="1">
    <source>
        <dbReference type="EMBL" id="KON86238.1"/>
    </source>
</evidence>
<proteinExistence type="predicted"/>
<dbReference type="OrthoDB" id="2938279at2"/>
<keyword evidence="2" id="KW-1185">Reference proteome</keyword>
<sequence>MEEFYGTEEYFEQKVSNCLSKDADEKKLSKIAAQLEYEIRHEFICHERIRKECLENLFEVCDRAISDKKNK</sequence>
<reference evidence="2" key="1">
    <citation type="submission" date="2015-07" db="EMBL/GenBank/DDBJ databases">
        <title>Fjat-10036 dsm4.</title>
        <authorList>
            <person name="Liu B."/>
            <person name="Wang J."/>
            <person name="Zhu Y."/>
            <person name="Liu G."/>
            <person name="Chen Q."/>
            <person name="Chen Z."/>
            <person name="Lan J."/>
            <person name="Che J."/>
            <person name="Ge C."/>
            <person name="Shi H."/>
            <person name="Pan Z."/>
            <person name="Liu X."/>
        </authorList>
    </citation>
    <scope>NUCLEOTIDE SEQUENCE [LARGE SCALE GENOMIC DNA]</scope>
    <source>
        <strain evidence="2">DSM 4</strain>
    </source>
</reference>
<comment type="caution">
    <text evidence="1">The sequence shown here is derived from an EMBL/GenBank/DDBJ whole genome shotgun (WGS) entry which is preliminary data.</text>
</comment>
<protein>
    <recommendedName>
        <fullName evidence="3">Group-specific protein</fullName>
    </recommendedName>
</protein>
<dbReference type="Proteomes" id="UP000037109">
    <property type="component" value="Unassembled WGS sequence"/>
</dbReference>